<name>A0A6A5ZXB6_9PLEO</name>
<accession>A0A6A5ZXB6</accession>
<dbReference type="Proteomes" id="UP000799771">
    <property type="component" value="Unassembled WGS sequence"/>
</dbReference>
<feature type="compositionally biased region" description="Acidic residues" evidence="1">
    <location>
        <begin position="9"/>
        <end position="30"/>
    </location>
</feature>
<organism evidence="2 3">
    <name type="scientific">Dothidotthia symphoricarpi CBS 119687</name>
    <dbReference type="NCBI Taxonomy" id="1392245"/>
    <lineage>
        <taxon>Eukaryota</taxon>
        <taxon>Fungi</taxon>
        <taxon>Dikarya</taxon>
        <taxon>Ascomycota</taxon>
        <taxon>Pezizomycotina</taxon>
        <taxon>Dothideomycetes</taxon>
        <taxon>Pleosporomycetidae</taxon>
        <taxon>Pleosporales</taxon>
        <taxon>Dothidotthiaceae</taxon>
        <taxon>Dothidotthia</taxon>
    </lineage>
</organism>
<feature type="region of interest" description="Disordered" evidence="1">
    <location>
        <begin position="1"/>
        <end position="50"/>
    </location>
</feature>
<evidence type="ECO:0000256" key="1">
    <source>
        <dbReference type="SAM" id="MobiDB-lite"/>
    </source>
</evidence>
<dbReference type="EMBL" id="ML977526">
    <property type="protein sequence ID" value="KAF2123543.1"/>
    <property type="molecule type" value="Genomic_DNA"/>
</dbReference>
<proteinExistence type="predicted"/>
<feature type="compositionally biased region" description="Acidic residues" evidence="1">
    <location>
        <begin position="37"/>
        <end position="50"/>
    </location>
</feature>
<keyword evidence="3" id="KW-1185">Reference proteome</keyword>
<dbReference type="AlphaFoldDB" id="A0A6A5ZXB6"/>
<dbReference type="GeneID" id="54407478"/>
<evidence type="ECO:0000313" key="3">
    <source>
        <dbReference type="Proteomes" id="UP000799771"/>
    </source>
</evidence>
<protein>
    <submittedName>
        <fullName evidence="2">Uncharacterized protein</fullName>
    </submittedName>
</protein>
<gene>
    <name evidence="2" type="ORF">P153DRAFT_361965</name>
</gene>
<reference evidence="2" key="1">
    <citation type="journal article" date="2020" name="Stud. Mycol.">
        <title>101 Dothideomycetes genomes: a test case for predicting lifestyles and emergence of pathogens.</title>
        <authorList>
            <person name="Haridas S."/>
            <person name="Albert R."/>
            <person name="Binder M."/>
            <person name="Bloem J."/>
            <person name="Labutti K."/>
            <person name="Salamov A."/>
            <person name="Andreopoulos B."/>
            <person name="Baker S."/>
            <person name="Barry K."/>
            <person name="Bills G."/>
            <person name="Bluhm B."/>
            <person name="Cannon C."/>
            <person name="Castanera R."/>
            <person name="Culley D."/>
            <person name="Daum C."/>
            <person name="Ezra D."/>
            <person name="Gonzalez J."/>
            <person name="Henrissat B."/>
            <person name="Kuo A."/>
            <person name="Liang C."/>
            <person name="Lipzen A."/>
            <person name="Lutzoni F."/>
            <person name="Magnuson J."/>
            <person name="Mondo S."/>
            <person name="Nolan M."/>
            <person name="Ohm R."/>
            <person name="Pangilinan J."/>
            <person name="Park H.-J."/>
            <person name="Ramirez L."/>
            <person name="Alfaro M."/>
            <person name="Sun H."/>
            <person name="Tritt A."/>
            <person name="Yoshinaga Y."/>
            <person name="Zwiers L.-H."/>
            <person name="Turgeon B."/>
            <person name="Goodwin S."/>
            <person name="Spatafora J."/>
            <person name="Crous P."/>
            <person name="Grigoriev I."/>
        </authorList>
    </citation>
    <scope>NUCLEOTIDE SEQUENCE</scope>
    <source>
        <strain evidence="2">CBS 119687</strain>
    </source>
</reference>
<dbReference type="RefSeq" id="XP_033517937.1">
    <property type="nucleotide sequence ID" value="XM_033667046.1"/>
</dbReference>
<sequence length="106" mass="12372">MPKRKNTEDATDDEELEEENTSEEEDDTDDNNINSEDAIDDMEDIDNGDVDPMLEADAAIPRKAMDHFQFRRKETHSSLKWEYIARWDDENPFTRREMAGGTTRSD</sequence>
<evidence type="ECO:0000313" key="2">
    <source>
        <dbReference type="EMBL" id="KAF2123543.1"/>
    </source>
</evidence>